<dbReference type="Proteomes" id="UP000784294">
    <property type="component" value="Unassembled WGS sequence"/>
</dbReference>
<dbReference type="SUPFAM" id="SSF50985">
    <property type="entry name" value="RCC1/BLIP-II"/>
    <property type="match status" value="1"/>
</dbReference>
<sequence>MTLYPSLLCLLASVIRWLSQVDSSINLALVSGELYLWGCNRYNQLDPFGKIHAPKAARSIRSPLKISFDCLKAVNDRIVSCSAGAHHSAILTEKGRVAVWGDPRFGVLGPLCDHSKEKSSITWFGPADFDGKRVVSLSSGWSHLAALTECGDIFTWGRGHLGCLGHLDPTCPDFCSSLTEQAKPQVTTQVNPHLIATHPRQILFPHRTGDDHCLPLPVPQIPSTSCHQLACGSEHCLALDTTGCLWAWGWNEHGMCGNSDRKEGQQTSSGAFPNNCIWHPVPVSFCEVSSPSDVEDKKFFLPLGLVSAGYGHSFATVRA</sequence>
<dbReference type="InterPro" id="IPR051210">
    <property type="entry name" value="Ub_ligase/GEF_domain"/>
</dbReference>
<feature type="repeat" description="RCC1" evidence="2">
    <location>
        <begin position="151"/>
        <end position="242"/>
    </location>
</feature>
<dbReference type="Gene3D" id="2.130.10.30">
    <property type="entry name" value="Regulator of chromosome condensation 1/beta-lactamase-inhibitor protein II"/>
    <property type="match status" value="2"/>
</dbReference>
<feature type="chain" id="PRO_5019328587" evidence="3">
    <location>
        <begin position="24"/>
        <end position="319"/>
    </location>
</feature>
<reference evidence="4" key="1">
    <citation type="submission" date="2018-11" db="EMBL/GenBank/DDBJ databases">
        <authorList>
            <consortium name="Pathogen Informatics"/>
        </authorList>
    </citation>
    <scope>NUCLEOTIDE SEQUENCE</scope>
</reference>
<evidence type="ECO:0000256" key="3">
    <source>
        <dbReference type="SAM" id="SignalP"/>
    </source>
</evidence>
<dbReference type="OrthoDB" id="10256179at2759"/>
<organism evidence="4 5">
    <name type="scientific">Protopolystoma xenopodis</name>
    <dbReference type="NCBI Taxonomy" id="117903"/>
    <lineage>
        <taxon>Eukaryota</taxon>
        <taxon>Metazoa</taxon>
        <taxon>Spiralia</taxon>
        <taxon>Lophotrochozoa</taxon>
        <taxon>Platyhelminthes</taxon>
        <taxon>Monogenea</taxon>
        <taxon>Polyopisthocotylea</taxon>
        <taxon>Polystomatidea</taxon>
        <taxon>Polystomatidae</taxon>
        <taxon>Protopolystoma</taxon>
    </lineage>
</organism>
<dbReference type="InterPro" id="IPR000408">
    <property type="entry name" value="Reg_chr_condens"/>
</dbReference>
<keyword evidence="3" id="KW-0732">Signal</keyword>
<keyword evidence="1" id="KW-0677">Repeat</keyword>
<gene>
    <name evidence="4" type="ORF">PXEA_LOCUS18692</name>
</gene>
<feature type="signal peptide" evidence="3">
    <location>
        <begin position="1"/>
        <end position="23"/>
    </location>
</feature>
<evidence type="ECO:0000313" key="5">
    <source>
        <dbReference type="Proteomes" id="UP000784294"/>
    </source>
</evidence>
<protein>
    <submittedName>
        <fullName evidence="4">Uncharacterized protein</fullName>
    </submittedName>
</protein>
<evidence type="ECO:0000256" key="2">
    <source>
        <dbReference type="PROSITE-ProRule" id="PRU00235"/>
    </source>
</evidence>
<proteinExistence type="predicted"/>
<evidence type="ECO:0000256" key="1">
    <source>
        <dbReference type="ARBA" id="ARBA00022737"/>
    </source>
</evidence>
<dbReference type="PANTHER" id="PTHR22870">
    <property type="entry name" value="REGULATOR OF CHROMOSOME CONDENSATION"/>
    <property type="match status" value="1"/>
</dbReference>
<dbReference type="PROSITE" id="PS50012">
    <property type="entry name" value="RCC1_3"/>
    <property type="match status" value="3"/>
</dbReference>
<dbReference type="InterPro" id="IPR009091">
    <property type="entry name" value="RCC1/BLIP-II"/>
</dbReference>
<feature type="repeat" description="RCC1" evidence="2">
    <location>
        <begin position="95"/>
        <end position="150"/>
    </location>
</feature>
<dbReference type="PANTHER" id="PTHR22870:SF360">
    <property type="entry name" value="ULTRAVIOLET-B RECEPTOR UVR8"/>
    <property type="match status" value="1"/>
</dbReference>
<evidence type="ECO:0000313" key="4">
    <source>
        <dbReference type="EMBL" id="VEL25252.1"/>
    </source>
</evidence>
<name>A0A448X131_9PLAT</name>
<dbReference type="EMBL" id="CAAALY010072602">
    <property type="protein sequence ID" value="VEL25252.1"/>
    <property type="molecule type" value="Genomic_DNA"/>
</dbReference>
<comment type="caution">
    <text evidence="4">The sequence shown here is derived from an EMBL/GenBank/DDBJ whole genome shotgun (WGS) entry which is preliminary data.</text>
</comment>
<dbReference type="PRINTS" id="PR00633">
    <property type="entry name" value="RCCNDNSATION"/>
</dbReference>
<feature type="repeat" description="RCC1" evidence="2">
    <location>
        <begin position="32"/>
        <end position="94"/>
    </location>
</feature>
<keyword evidence="5" id="KW-1185">Reference proteome</keyword>
<dbReference type="Pfam" id="PF13540">
    <property type="entry name" value="RCC1_2"/>
    <property type="match status" value="2"/>
</dbReference>
<accession>A0A448X131</accession>
<dbReference type="AlphaFoldDB" id="A0A448X131"/>
<dbReference type="PROSITE" id="PS00626">
    <property type="entry name" value="RCC1_2"/>
    <property type="match status" value="1"/>
</dbReference>